<keyword evidence="1" id="KW-0472">Membrane</keyword>
<feature type="transmembrane region" description="Helical" evidence="1">
    <location>
        <begin position="27"/>
        <end position="50"/>
    </location>
</feature>
<dbReference type="Proteomes" id="UP000712600">
    <property type="component" value="Unassembled WGS sequence"/>
</dbReference>
<dbReference type="AlphaFoldDB" id="A0A8S9Q1E3"/>
<keyword evidence="1" id="KW-1133">Transmembrane helix</keyword>
<evidence type="ECO:0000313" key="2">
    <source>
        <dbReference type="EMBL" id="KAF3524506.1"/>
    </source>
</evidence>
<evidence type="ECO:0000256" key="1">
    <source>
        <dbReference type="SAM" id="Phobius"/>
    </source>
</evidence>
<dbReference type="EMBL" id="QGKX02001347">
    <property type="protein sequence ID" value="KAF3524506.1"/>
    <property type="molecule type" value="Genomic_DNA"/>
</dbReference>
<evidence type="ECO:0000313" key="3">
    <source>
        <dbReference type="Proteomes" id="UP000712600"/>
    </source>
</evidence>
<accession>A0A8S9Q1E3</accession>
<protein>
    <submittedName>
        <fullName evidence="2">Uncharacterized protein</fullName>
    </submittedName>
</protein>
<name>A0A8S9Q1E3_BRACR</name>
<sequence length="60" mass="6688">MIIAPLYAWKGNTDRIIALRTVLKRDLILVTVLLHIVKAHFGVVVVISFFNKSIIGSSIL</sequence>
<proteinExistence type="predicted"/>
<gene>
    <name evidence="2" type="ORF">F2Q69_00051639</name>
</gene>
<reference evidence="2" key="1">
    <citation type="submission" date="2019-12" db="EMBL/GenBank/DDBJ databases">
        <title>Genome sequencing and annotation of Brassica cretica.</title>
        <authorList>
            <person name="Studholme D.J."/>
            <person name="Sarris P."/>
        </authorList>
    </citation>
    <scope>NUCLEOTIDE SEQUENCE</scope>
    <source>
        <strain evidence="2">PFS-109/04</strain>
        <tissue evidence="2">Leaf</tissue>
    </source>
</reference>
<comment type="caution">
    <text evidence="2">The sequence shown here is derived from an EMBL/GenBank/DDBJ whole genome shotgun (WGS) entry which is preliminary data.</text>
</comment>
<organism evidence="2 3">
    <name type="scientific">Brassica cretica</name>
    <name type="common">Mustard</name>
    <dbReference type="NCBI Taxonomy" id="69181"/>
    <lineage>
        <taxon>Eukaryota</taxon>
        <taxon>Viridiplantae</taxon>
        <taxon>Streptophyta</taxon>
        <taxon>Embryophyta</taxon>
        <taxon>Tracheophyta</taxon>
        <taxon>Spermatophyta</taxon>
        <taxon>Magnoliopsida</taxon>
        <taxon>eudicotyledons</taxon>
        <taxon>Gunneridae</taxon>
        <taxon>Pentapetalae</taxon>
        <taxon>rosids</taxon>
        <taxon>malvids</taxon>
        <taxon>Brassicales</taxon>
        <taxon>Brassicaceae</taxon>
        <taxon>Brassiceae</taxon>
        <taxon>Brassica</taxon>
    </lineage>
</organism>
<keyword evidence="1" id="KW-0812">Transmembrane</keyword>